<dbReference type="PANTHER" id="PTHR13190:SF1">
    <property type="entry name" value="AUTOPHAGY-RELATED 2, ISOFORM A"/>
    <property type="match status" value="1"/>
</dbReference>
<keyword evidence="7" id="KW-0072">Autophagy</keyword>
<feature type="compositionally biased region" description="Acidic residues" evidence="12">
    <location>
        <begin position="350"/>
        <end position="361"/>
    </location>
</feature>
<evidence type="ECO:0000256" key="8">
    <source>
        <dbReference type="ARBA" id="ARBA00023055"/>
    </source>
</evidence>
<feature type="region of interest" description="Disordered" evidence="12">
    <location>
        <begin position="343"/>
        <end position="365"/>
    </location>
</feature>
<dbReference type="EMBL" id="JALLPJ020001149">
    <property type="protein sequence ID" value="KAL3775569.1"/>
    <property type="molecule type" value="Genomic_DNA"/>
</dbReference>
<evidence type="ECO:0000256" key="10">
    <source>
        <dbReference type="ARBA" id="ARBA00024479"/>
    </source>
</evidence>
<evidence type="ECO:0000256" key="4">
    <source>
        <dbReference type="ARBA" id="ARBA00018070"/>
    </source>
</evidence>
<evidence type="ECO:0000313" key="13">
    <source>
        <dbReference type="EMBL" id="KAL3775569.1"/>
    </source>
</evidence>
<dbReference type="Pfam" id="PF13329">
    <property type="entry name" value="ATG2_CAD"/>
    <property type="match status" value="2"/>
</dbReference>
<name>A0ABD3NHX4_9STRA</name>
<accession>A0ABD3NHX4</accession>
<evidence type="ECO:0000256" key="1">
    <source>
        <dbReference type="ARBA" id="ARBA00004406"/>
    </source>
</evidence>
<evidence type="ECO:0000256" key="11">
    <source>
        <dbReference type="ARBA" id="ARBA00024615"/>
    </source>
</evidence>
<dbReference type="GO" id="GO:0005789">
    <property type="term" value="C:endoplasmic reticulum membrane"/>
    <property type="evidence" value="ECO:0007669"/>
    <property type="project" value="UniProtKB-SubCell"/>
</dbReference>
<evidence type="ECO:0000256" key="7">
    <source>
        <dbReference type="ARBA" id="ARBA00023006"/>
    </source>
</evidence>
<evidence type="ECO:0000256" key="5">
    <source>
        <dbReference type="ARBA" id="ARBA00022448"/>
    </source>
</evidence>
<evidence type="ECO:0000256" key="12">
    <source>
        <dbReference type="SAM" id="MobiDB-lite"/>
    </source>
</evidence>
<comment type="subcellular location">
    <subcellularLocation>
        <location evidence="1">Endoplasmic reticulum membrane</location>
        <topology evidence="1">Peripheral membrane protein</topology>
    </subcellularLocation>
    <subcellularLocation>
        <location evidence="2">Preautophagosomal structure membrane</location>
        <topology evidence="2">Peripheral membrane protein</topology>
    </subcellularLocation>
</comment>
<comment type="similarity">
    <text evidence="3">Belongs to the ATG2 family.</text>
</comment>
<dbReference type="Proteomes" id="UP001530400">
    <property type="component" value="Unassembled WGS sequence"/>
</dbReference>
<dbReference type="GO" id="GO:0006914">
    <property type="term" value="P:autophagy"/>
    <property type="evidence" value="ECO:0007669"/>
    <property type="project" value="UniProtKB-KW"/>
</dbReference>
<feature type="region of interest" description="Disordered" evidence="12">
    <location>
        <begin position="158"/>
        <end position="183"/>
    </location>
</feature>
<proteinExistence type="inferred from homology"/>
<dbReference type="InterPro" id="IPR026849">
    <property type="entry name" value="ATG2"/>
</dbReference>
<reference evidence="13 14" key="1">
    <citation type="submission" date="2024-10" db="EMBL/GenBank/DDBJ databases">
        <title>Updated reference genomes for cyclostephanoid diatoms.</title>
        <authorList>
            <person name="Roberts W.R."/>
            <person name="Alverson A.J."/>
        </authorList>
    </citation>
    <scope>NUCLEOTIDE SEQUENCE [LARGE SCALE GENOMIC DNA]</scope>
    <source>
        <strain evidence="13 14">AJA010-31</strain>
    </source>
</reference>
<keyword evidence="6" id="KW-0256">Endoplasmic reticulum</keyword>
<comment type="caution">
    <text evidence="13">The sequence shown here is derived from an EMBL/GenBank/DDBJ whole genome shotgun (WGS) entry which is preliminary data.</text>
</comment>
<protein>
    <recommendedName>
        <fullName evidence="4">Autophagy-related protein 2</fullName>
    </recommendedName>
</protein>
<keyword evidence="9" id="KW-0472">Membrane</keyword>
<comment type="catalytic activity">
    <reaction evidence="11">
        <text>a 1,2-diacyl-sn-glycero-3-phosphoethanolamine(in) = a 1,2-diacyl-sn-glycero-3-phosphoethanolamine(out)</text>
        <dbReference type="Rhea" id="RHEA:38895"/>
        <dbReference type="ChEBI" id="CHEBI:64612"/>
    </reaction>
</comment>
<evidence type="ECO:0000313" key="14">
    <source>
        <dbReference type="Proteomes" id="UP001530400"/>
    </source>
</evidence>
<comment type="catalytic activity">
    <reaction evidence="10">
        <text>a 1,2-diacyl-sn-glycero-3-phospho-L-serine(in) = a 1,2-diacyl-sn-glycero-3-phospho-L-serine(out)</text>
        <dbReference type="Rhea" id="RHEA:38663"/>
        <dbReference type="ChEBI" id="CHEBI:57262"/>
    </reaction>
</comment>
<dbReference type="GO" id="GO:0034045">
    <property type="term" value="C:phagophore assembly site membrane"/>
    <property type="evidence" value="ECO:0007669"/>
    <property type="project" value="UniProtKB-SubCell"/>
</dbReference>
<keyword evidence="8" id="KW-0445">Lipid transport</keyword>
<feature type="region of interest" description="Disordered" evidence="12">
    <location>
        <begin position="1249"/>
        <end position="1288"/>
    </location>
</feature>
<evidence type="ECO:0000256" key="3">
    <source>
        <dbReference type="ARBA" id="ARBA00009714"/>
    </source>
</evidence>
<evidence type="ECO:0000256" key="6">
    <source>
        <dbReference type="ARBA" id="ARBA00022824"/>
    </source>
</evidence>
<dbReference type="GO" id="GO:0006869">
    <property type="term" value="P:lipid transport"/>
    <property type="evidence" value="ECO:0007669"/>
    <property type="project" value="UniProtKB-KW"/>
</dbReference>
<gene>
    <name evidence="13" type="ORF">ACHAWO_003749</name>
</gene>
<sequence length="1896" mass="210723">MSSYSWKHHFYAFLLRRALGPILTAQSAAELRSSIQDVDWTEGKLVLADVELDAHYLTALIIGSPSDHDEECEDENPSPLLSNLSIQRAKIRRLGIHFSLSENNTNNGESASMSSTARKATSALIRNIFGSFDEHSASIALVVHVELDGVDIEVAPCRRSDKKHSTKPINTQPKDDESTRSHLTAGQDEAAPSFLSSMIDSAIKSLRLSIDVNDVTIRLTSRENWMTIKLASAQYYDLIDCSSNSNNNNNTAATVEVENLVLSKAIDWNGFTVEICGLGAAAHTFLQTTGDGHVKFHFFERQEAESSIKLGRREIRISLGQHVAVDLDTSALTQLLSISDAFTTNPPEQFESDLGENDPTETTEYSTPKLALTDEFTREAYDEVMKQYTEARHLARTREIRGGVLIPSLEEDDEGGPGEISFDAFFDANDHSVSYYCDLVDDSWADGSVTQKGKQHVHEISTKIDFGMSEFTLKLRGEPDHSTTDMAPEFILISMGDLQFIVFESDGEKKINSSISHFEIESQVLVGTSVVNESMLRFNTDSETTGDLLVSSPPCISAYVELSKVADDKSCKVDLVLQPVEVVYRNRAMVCVTNLTSVFSDTKRQPKLDEPSGNTATHVSLSCGSVALLMPCSVAVEADSLFARCGYTNIEEQLKPFFGLGLEIDNISADFSNKSDDDTKAVARFSHAVVFAKSTKIESARGRRRFASSYVSRRVDLIACTADQDRASDSLIVLSYTHINRTKDQQGRKKSNFSMILPLSSMKARQQDDDSDAEDFFDEVIQSPGSKHEHTTIFKSTDPQYIMSSEACEAENELTVSIPHIYFDVTLDERQQLMSILSDISKVQPRRSKSNAKVNSLQRKEARTWTSAAFNVGQLSVVLYDHIQMPYSYSVICDDMRVHTLLDSMSGVRNSRISSADVTLYELSDSNGLSNTYQEIDPSQHVDRCKRLQERMVLKKRFSQSKAIFFRSKLSQPLAPEHPAVLIDIILRNSQDESHLDSPSVCFDEKCVHICLYDITYRYYVGSEWFQNLSRLIKGRDGDQKNLDTATREEATESLTNLFVSATDCNFDYTSPATYGTPSRSILRIGEVQLSTNLLSPLVKVQSFKVSLSELGLNVCNYRRSYNDENALLSCAHRHFSEDHISVNDSRITKNSMATFISTLSYMDFINVVSIDSIDAAILVNTSGDENQPSYEPATTIALTLGKLNGNFCKDSFSCLANTFNDWLLRFLAISEEELEKLRLLSESKDEDGALPLISNGSNGGKASPSLDNSSQSKKPEPKATPSGIFREESASVDLTETLLFQDYYTIDATKNSRPSRRQPAAHPVRTVVESSSSDEEWAAVEHEYLRNSSIPREVEQRAEWVLCENDESDAFSQSQCKTIKVFPQHFRSKPLLDSLSERHADSAKLTGTHESASVGLRLIVKDASISCRFFDGLDWAPTLPVAKPKADTSDRKRVLLSNLLDDNNESPSSTLVPLPDERSEILKRDHDKKRLRRNVHRYFSISIGGLALNQDSYVQSTEHQLASSLNLSVADFFVAETISSKDPIKMVGEWINEEEHPRDNSDGVIMLEMMTSHPTLRVSSDGKLMSDESQATLELLPLRCFVHQPAIRFIRGFFSGEDTVGNDGSDEDVNSGDDLEMMPVFFTSFKIKAAKLKVDYTPEKMDVDSFREGNYVEILNLCPLEDMVLTLKAVENHDLTGWGQVFGELASRWIEDVGKTQSHKFFTRATPVQFFSSVTESAAELAVVLLIPESGSFANYLKDVLYSSTSFASKLACETLTTSAKLTRYAANQVSKDLLPRPKTVPRHVGDAAGHSVESISRGLRQANYKIITVPLREYQQSGASGAARSAVKGLPIAVLAPLSGASEALSYTLLGLRNSLRPDLRKEAENSLRGLNFE</sequence>
<evidence type="ECO:0000256" key="9">
    <source>
        <dbReference type="ARBA" id="ARBA00023136"/>
    </source>
</evidence>
<dbReference type="PANTHER" id="PTHR13190">
    <property type="entry name" value="AUTOPHAGY-RELATED 2, ISOFORM A"/>
    <property type="match status" value="1"/>
</dbReference>
<evidence type="ECO:0000256" key="2">
    <source>
        <dbReference type="ARBA" id="ARBA00004623"/>
    </source>
</evidence>
<keyword evidence="5" id="KW-0813">Transport</keyword>
<organism evidence="13 14">
    <name type="scientific">Cyclotella atomus</name>
    <dbReference type="NCBI Taxonomy" id="382360"/>
    <lineage>
        <taxon>Eukaryota</taxon>
        <taxon>Sar</taxon>
        <taxon>Stramenopiles</taxon>
        <taxon>Ochrophyta</taxon>
        <taxon>Bacillariophyta</taxon>
        <taxon>Coscinodiscophyceae</taxon>
        <taxon>Thalassiosirophycidae</taxon>
        <taxon>Stephanodiscales</taxon>
        <taxon>Stephanodiscaceae</taxon>
        <taxon>Cyclotella</taxon>
    </lineage>
</organism>
<keyword evidence="14" id="KW-1185">Reference proteome</keyword>